<evidence type="ECO:0000313" key="1">
    <source>
        <dbReference type="EMBL" id="OIQ86439.1"/>
    </source>
</evidence>
<reference evidence="1" key="1">
    <citation type="submission" date="2016-10" db="EMBL/GenBank/DDBJ databases">
        <title>Sequence of Gallionella enrichment culture.</title>
        <authorList>
            <person name="Poehlein A."/>
            <person name="Muehling M."/>
            <person name="Daniel R."/>
        </authorList>
    </citation>
    <scope>NUCLEOTIDE SEQUENCE</scope>
</reference>
<organism evidence="1">
    <name type="scientific">mine drainage metagenome</name>
    <dbReference type="NCBI Taxonomy" id="410659"/>
    <lineage>
        <taxon>unclassified sequences</taxon>
        <taxon>metagenomes</taxon>
        <taxon>ecological metagenomes</taxon>
    </lineage>
</organism>
<protein>
    <submittedName>
        <fullName evidence="1">Uncharacterized protein</fullName>
    </submittedName>
</protein>
<gene>
    <name evidence="1" type="ORF">GALL_317020</name>
</gene>
<name>A0A1J5R305_9ZZZZ</name>
<comment type="caution">
    <text evidence="1">The sequence shown here is derived from an EMBL/GenBank/DDBJ whole genome shotgun (WGS) entry which is preliminary data.</text>
</comment>
<sequence length="75" mass="8778">MTESRACHDAFRTHIPDEVRQHLDAARTEMRKGLETFLPEAFFDHRDSARREMLLAWRGVLDTAIQHMDEKPSKA</sequence>
<proteinExistence type="predicted"/>
<accession>A0A1J5R305</accession>
<dbReference type="AlphaFoldDB" id="A0A1J5R305"/>
<dbReference type="EMBL" id="MLJW01000479">
    <property type="protein sequence ID" value="OIQ86439.1"/>
    <property type="molecule type" value="Genomic_DNA"/>
</dbReference>